<reference evidence="7 10" key="2">
    <citation type="submission" date="2020-04" db="EMBL/GenBank/DDBJ databases">
        <title>Acinetobacter Taxon 24.</title>
        <authorList>
            <person name="Nemec A."/>
            <person name="Radolfova-Krizova L."/>
            <person name="Higgins P.G."/>
            <person name="Spanelova P."/>
        </authorList>
    </citation>
    <scope>NUCLEOTIDE SEQUENCE [LARGE SCALE GENOMIC DNA]</scope>
    <source>
        <strain evidence="7 10">ANC 5380</strain>
    </source>
</reference>
<feature type="transmembrane region" description="Helical" evidence="5">
    <location>
        <begin position="100"/>
        <end position="119"/>
    </location>
</feature>
<evidence type="ECO:0000259" key="6">
    <source>
        <dbReference type="Pfam" id="PF02656"/>
    </source>
</evidence>
<evidence type="ECO:0000313" key="8">
    <source>
        <dbReference type="EMBL" id="TCB55216.1"/>
    </source>
</evidence>
<dbReference type="Proteomes" id="UP000291380">
    <property type="component" value="Unassembled WGS sequence"/>
</dbReference>
<evidence type="ECO:0000256" key="2">
    <source>
        <dbReference type="ARBA" id="ARBA00022692"/>
    </source>
</evidence>
<evidence type="ECO:0000256" key="1">
    <source>
        <dbReference type="ARBA" id="ARBA00004127"/>
    </source>
</evidence>
<name>A0A241VAX0_9GAMM</name>
<evidence type="ECO:0000313" key="9">
    <source>
        <dbReference type="Proteomes" id="UP000291380"/>
    </source>
</evidence>
<comment type="caution">
    <text evidence="8">The sequence shown here is derived from an EMBL/GenBank/DDBJ whole genome shotgun (WGS) entry which is preliminary data.</text>
</comment>
<accession>A0A4R0EFN6</accession>
<protein>
    <submittedName>
        <fullName evidence="8">DUF202 domain-containing protein</fullName>
    </submittedName>
</protein>
<proteinExistence type="predicted"/>
<evidence type="ECO:0000256" key="5">
    <source>
        <dbReference type="SAM" id="Phobius"/>
    </source>
</evidence>
<keyword evidence="3 5" id="KW-1133">Transmembrane helix</keyword>
<dbReference type="RefSeq" id="WP_067723695.1">
    <property type="nucleotide sequence ID" value="NZ_JABERL010000077.1"/>
</dbReference>
<accession>A0A241VAX0</accession>
<feature type="transmembrane region" description="Helical" evidence="5">
    <location>
        <begin position="53"/>
        <end position="75"/>
    </location>
</feature>
<dbReference type="OrthoDB" id="582337at2"/>
<reference evidence="8 9" key="1">
    <citation type="submission" date="2019-02" db="EMBL/GenBank/DDBJ databases">
        <title>High diversity of culturable Acinetobacter species in natural soil and water ecosystems.</title>
        <authorList>
            <person name="Radolfova-Krizova L."/>
            <person name="Nemec A."/>
        </authorList>
    </citation>
    <scope>NUCLEOTIDE SEQUENCE [LARGE SCALE GENOMIC DNA]</scope>
    <source>
        <strain evidence="8 9">ANC 4281</strain>
    </source>
</reference>
<evidence type="ECO:0000256" key="4">
    <source>
        <dbReference type="ARBA" id="ARBA00023136"/>
    </source>
</evidence>
<dbReference type="AlphaFoldDB" id="A0A241VAX0"/>
<gene>
    <name evidence="8" type="ORF">E0H85_15400</name>
    <name evidence="7" type="ORF">HLH17_17000</name>
</gene>
<dbReference type="GO" id="GO:0012505">
    <property type="term" value="C:endomembrane system"/>
    <property type="evidence" value="ECO:0007669"/>
    <property type="project" value="UniProtKB-SubCell"/>
</dbReference>
<keyword evidence="2 5" id="KW-0812">Transmembrane</keyword>
<dbReference type="Proteomes" id="UP000569202">
    <property type="component" value="Unassembled WGS sequence"/>
</dbReference>
<accession>A0A7Y2RIM7</accession>
<dbReference type="Pfam" id="PF02656">
    <property type="entry name" value="DUF202"/>
    <property type="match status" value="1"/>
</dbReference>
<evidence type="ECO:0000313" key="7">
    <source>
        <dbReference type="EMBL" id="NNH79304.1"/>
    </source>
</evidence>
<organism evidence="8 9">
    <name type="scientific">Acinetobacter terrae</name>
    <dbReference type="NCBI Taxonomy" id="2731247"/>
    <lineage>
        <taxon>Bacteria</taxon>
        <taxon>Pseudomonadati</taxon>
        <taxon>Pseudomonadota</taxon>
        <taxon>Gammaproteobacteria</taxon>
        <taxon>Moraxellales</taxon>
        <taxon>Moraxellaceae</taxon>
        <taxon>Acinetobacter</taxon>
        <taxon>Acinetobacter Taxon 24</taxon>
    </lineage>
</organism>
<dbReference type="EMBL" id="SJOA01000028">
    <property type="protein sequence ID" value="TCB55216.1"/>
    <property type="molecule type" value="Genomic_DNA"/>
</dbReference>
<evidence type="ECO:0000256" key="3">
    <source>
        <dbReference type="ARBA" id="ARBA00022989"/>
    </source>
</evidence>
<sequence length="120" mass="13726">MSNLEDPRVLFALERTALAWNRSGLALIGFGFVIEKSNLLIQLVDPVKDQHKIVYSQWLGIAVIVFGMLISLASIRQYRTGLKSLTQTEFLPDYQTQHPVWLNLFTLLTGLLLIISFWIH</sequence>
<feature type="domain" description="DUF202" evidence="6">
    <location>
        <begin position="8"/>
        <end position="80"/>
    </location>
</feature>
<dbReference type="EMBL" id="JABERL010000077">
    <property type="protein sequence ID" value="NNH79304.1"/>
    <property type="molecule type" value="Genomic_DNA"/>
</dbReference>
<keyword evidence="4 5" id="KW-0472">Membrane</keyword>
<comment type="subcellular location">
    <subcellularLocation>
        <location evidence="1">Endomembrane system</location>
        <topology evidence="1">Multi-pass membrane protein</topology>
    </subcellularLocation>
</comment>
<dbReference type="InterPro" id="IPR003807">
    <property type="entry name" value="DUF202"/>
</dbReference>
<evidence type="ECO:0000313" key="10">
    <source>
        <dbReference type="Proteomes" id="UP000569202"/>
    </source>
</evidence>